<evidence type="ECO:0000256" key="3">
    <source>
        <dbReference type="ARBA" id="ARBA00022598"/>
    </source>
</evidence>
<name>A0ABU7REM1_9BACT</name>
<comment type="subcellular location">
    <subcellularLocation>
        <location evidence="1 8">Cytoplasm</location>
    </subcellularLocation>
</comment>
<protein>
    <recommendedName>
        <fullName evidence="8">tRNA(Ile)-lysidine synthase</fullName>
        <ecNumber evidence="8">6.3.4.19</ecNumber>
    </recommendedName>
    <alternativeName>
        <fullName evidence="8">tRNA(Ile)-2-lysyl-cytidine synthase</fullName>
    </alternativeName>
    <alternativeName>
        <fullName evidence="8">tRNA(Ile)-lysidine synthetase</fullName>
    </alternativeName>
</protein>
<evidence type="ECO:0000256" key="2">
    <source>
        <dbReference type="ARBA" id="ARBA00022490"/>
    </source>
</evidence>
<evidence type="ECO:0000259" key="9">
    <source>
        <dbReference type="SMART" id="SM00977"/>
    </source>
</evidence>
<evidence type="ECO:0000256" key="1">
    <source>
        <dbReference type="ARBA" id="ARBA00004496"/>
    </source>
</evidence>
<dbReference type="GO" id="GO:0032267">
    <property type="term" value="F:tRNA(Ile)-lysidine synthase activity"/>
    <property type="evidence" value="ECO:0007669"/>
    <property type="project" value="UniProtKB-EC"/>
</dbReference>
<dbReference type="SUPFAM" id="SSF56037">
    <property type="entry name" value="PheT/TilS domain"/>
    <property type="match status" value="1"/>
</dbReference>
<dbReference type="Proteomes" id="UP001357452">
    <property type="component" value="Unassembled WGS sequence"/>
</dbReference>
<comment type="function">
    <text evidence="8">Ligates lysine onto the cytidine present at position 34 of the AUA codon-specific tRNA(Ile) that contains the anticodon CAU, in an ATP-dependent manner. Cytidine is converted to lysidine, thus changing the amino acid specificity of the tRNA from methionine to isoleucine.</text>
</comment>
<dbReference type="EMBL" id="JAZGLY010000002">
    <property type="protein sequence ID" value="MEE6186433.1"/>
    <property type="molecule type" value="Genomic_DNA"/>
</dbReference>
<dbReference type="InterPro" id="IPR012094">
    <property type="entry name" value="tRNA_Ile_lys_synt"/>
</dbReference>
<dbReference type="PANTHER" id="PTHR43033:SF1">
    <property type="entry name" value="TRNA(ILE)-LYSIDINE SYNTHASE-RELATED"/>
    <property type="match status" value="1"/>
</dbReference>
<dbReference type="InterPro" id="IPR012795">
    <property type="entry name" value="tRNA_Ile_lys_synt_N"/>
</dbReference>
<dbReference type="InterPro" id="IPR011063">
    <property type="entry name" value="TilS/TtcA_N"/>
</dbReference>
<dbReference type="InterPro" id="IPR012796">
    <property type="entry name" value="Lysidine-tRNA-synth_C"/>
</dbReference>
<feature type="domain" description="Lysidine-tRNA(Ile) synthetase C-terminal" evidence="9">
    <location>
        <begin position="365"/>
        <end position="439"/>
    </location>
</feature>
<evidence type="ECO:0000256" key="6">
    <source>
        <dbReference type="ARBA" id="ARBA00022840"/>
    </source>
</evidence>
<evidence type="ECO:0000256" key="5">
    <source>
        <dbReference type="ARBA" id="ARBA00022741"/>
    </source>
</evidence>
<organism evidence="10 11">
    <name type="scientific">Niabella digestorum</name>
    <dbReference type="NCBI Taxonomy" id="3117701"/>
    <lineage>
        <taxon>Bacteria</taxon>
        <taxon>Pseudomonadati</taxon>
        <taxon>Bacteroidota</taxon>
        <taxon>Chitinophagia</taxon>
        <taxon>Chitinophagales</taxon>
        <taxon>Chitinophagaceae</taxon>
        <taxon>Niabella</taxon>
    </lineage>
</organism>
<dbReference type="SMART" id="SM00977">
    <property type="entry name" value="TilS_C"/>
    <property type="match status" value="1"/>
</dbReference>
<dbReference type="HAMAP" id="MF_01161">
    <property type="entry name" value="tRNA_Ile_lys_synt"/>
    <property type="match status" value="1"/>
</dbReference>
<keyword evidence="3 8" id="KW-0436">Ligase</keyword>
<dbReference type="Pfam" id="PF11734">
    <property type="entry name" value="TilS_C"/>
    <property type="match status" value="1"/>
</dbReference>
<evidence type="ECO:0000313" key="10">
    <source>
        <dbReference type="EMBL" id="MEE6186433.1"/>
    </source>
</evidence>
<comment type="domain">
    <text evidence="8">The N-terminal region contains the highly conserved SGGXDS motif, predicted to be a P-loop motif involved in ATP binding.</text>
</comment>
<evidence type="ECO:0000256" key="8">
    <source>
        <dbReference type="HAMAP-Rule" id="MF_01161"/>
    </source>
</evidence>
<feature type="binding site" evidence="8">
    <location>
        <begin position="29"/>
        <end position="34"/>
    </location>
    <ligand>
        <name>ATP</name>
        <dbReference type="ChEBI" id="CHEBI:30616"/>
    </ligand>
</feature>
<dbReference type="Pfam" id="PF01171">
    <property type="entry name" value="ATP_bind_3"/>
    <property type="match status" value="1"/>
</dbReference>
<dbReference type="EC" id="6.3.4.19" evidence="8"/>
<accession>A0ABU7REM1</accession>
<dbReference type="InterPro" id="IPR014729">
    <property type="entry name" value="Rossmann-like_a/b/a_fold"/>
</dbReference>
<sequence>MQGLPERFLQYIYKENLFNKKNKLLLAVSGGVDSVVLCKLCHICGFNFGIAHCNFQLRGEESDRDEAFVKELAERLQRPFYSVRFDTKAFAAEHKYATQEAARILRYDWFEKVRAENDYDFIVTAHHADDNIETVLMNFFRGTGIRGVSGMKPRNGKILRPLLFAKRKDLEDFQQAEGLSFVQDNSNLSNDYTRNFFRNTILPLIAQKYPEVQDNLLDNIERFKEAEILYQHAIAQYRKKLLQQNGEDIYIPVLLLQKTPAVQTILLELLRPYDFKPAQLPDILGLLYSESGKYVLSSTHRILRDRKHLILSRLQEVSSSPVVIEQPGNYVFANGTLSVKHTDATAIPTDPKVACIDASAIQFPLLLRPWRTGDYFYPLGMPKKKKLSRFFIDNKLSMADKEKVWVVEMNKKIIWVVGYRIDDRFKIKKQTTSVLRLEWK</sequence>
<dbReference type="RefSeq" id="WP_330973842.1">
    <property type="nucleotide sequence ID" value="NZ_JAZGLY010000002.1"/>
</dbReference>
<comment type="similarity">
    <text evidence="8">Belongs to the tRNA(Ile)-lysidine synthase family.</text>
</comment>
<dbReference type="Gene3D" id="3.40.50.620">
    <property type="entry name" value="HUPs"/>
    <property type="match status" value="1"/>
</dbReference>
<dbReference type="SUPFAM" id="SSF52402">
    <property type="entry name" value="Adenine nucleotide alpha hydrolases-like"/>
    <property type="match status" value="1"/>
</dbReference>
<dbReference type="NCBIfam" id="TIGR02432">
    <property type="entry name" value="lysidine_TilS_N"/>
    <property type="match status" value="1"/>
</dbReference>
<evidence type="ECO:0000313" key="11">
    <source>
        <dbReference type="Proteomes" id="UP001357452"/>
    </source>
</evidence>
<keyword evidence="6 8" id="KW-0067">ATP-binding</keyword>
<proteinExistence type="inferred from homology"/>
<evidence type="ECO:0000256" key="4">
    <source>
        <dbReference type="ARBA" id="ARBA00022694"/>
    </source>
</evidence>
<dbReference type="NCBIfam" id="TIGR02433">
    <property type="entry name" value="lysidine_TilS_C"/>
    <property type="match status" value="1"/>
</dbReference>
<gene>
    <name evidence="8 10" type="primary">tilS</name>
    <name evidence="10" type="ORF">V2H41_04025</name>
</gene>
<dbReference type="CDD" id="cd01992">
    <property type="entry name" value="TilS_N"/>
    <property type="match status" value="1"/>
</dbReference>
<keyword evidence="5 8" id="KW-0547">Nucleotide-binding</keyword>
<reference evidence="10 11" key="1">
    <citation type="submission" date="2024-01" db="EMBL/GenBank/DDBJ databases">
        <title>Niabella digestum sp. nov., isolated from waste digestion system.</title>
        <authorList>
            <person name="Zhang L."/>
        </authorList>
    </citation>
    <scope>NUCLEOTIDE SEQUENCE [LARGE SCALE GENOMIC DNA]</scope>
    <source>
        <strain evidence="10 11">A18</strain>
    </source>
</reference>
<keyword evidence="4 8" id="KW-0819">tRNA processing</keyword>
<evidence type="ECO:0000256" key="7">
    <source>
        <dbReference type="ARBA" id="ARBA00048539"/>
    </source>
</evidence>
<comment type="catalytic activity">
    <reaction evidence="7 8">
        <text>cytidine(34) in tRNA(Ile2) + L-lysine + ATP = lysidine(34) in tRNA(Ile2) + AMP + diphosphate + H(+)</text>
        <dbReference type="Rhea" id="RHEA:43744"/>
        <dbReference type="Rhea" id="RHEA-COMP:10625"/>
        <dbReference type="Rhea" id="RHEA-COMP:10670"/>
        <dbReference type="ChEBI" id="CHEBI:15378"/>
        <dbReference type="ChEBI" id="CHEBI:30616"/>
        <dbReference type="ChEBI" id="CHEBI:32551"/>
        <dbReference type="ChEBI" id="CHEBI:33019"/>
        <dbReference type="ChEBI" id="CHEBI:82748"/>
        <dbReference type="ChEBI" id="CHEBI:83665"/>
        <dbReference type="ChEBI" id="CHEBI:456215"/>
        <dbReference type="EC" id="6.3.4.19"/>
    </reaction>
</comment>
<comment type="caution">
    <text evidence="10">The sequence shown here is derived from an EMBL/GenBank/DDBJ whole genome shotgun (WGS) entry which is preliminary data.</text>
</comment>
<keyword evidence="2 8" id="KW-0963">Cytoplasm</keyword>
<keyword evidence="11" id="KW-1185">Reference proteome</keyword>
<dbReference type="PANTHER" id="PTHR43033">
    <property type="entry name" value="TRNA(ILE)-LYSIDINE SYNTHASE-RELATED"/>
    <property type="match status" value="1"/>
</dbReference>